<dbReference type="OrthoDB" id="9806127at2"/>
<dbReference type="GO" id="GO:0016887">
    <property type="term" value="F:ATP hydrolysis activity"/>
    <property type="evidence" value="ECO:0007669"/>
    <property type="project" value="InterPro"/>
</dbReference>
<comment type="subcellular location">
    <subcellularLocation>
        <location evidence="1">Cell membrane</location>
        <topology evidence="1">Multi-pass membrane protein</topology>
    </subcellularLocation>
</comment>
<dbReference type="EMBL" id="RZOA01000019">
    <property type="protein sequence ID" value="KAA8822261.1"/>
    <property type="molecule type" value="Genomic_DNA"/>
</dbReference>
<keyword evidence="12" id="KW-1185">Reference proteome</keyword>
<feature type="transmembrane region" description="Helical" evidence="7">
    <location>
        <begin position="160"/>
        <end position="184"/>
    </location>
</feature>
<evidence type="ECO:0000313" key="9">
    <source>
        <dbReference type="EMBL" id="KAA8820792.1"/>
    </source>
</evidence>
<feature type="transmembrane region" description="Helical" evidence="7">
    <location>
        <begin position="84"/>
        <end position="102"/>
    </location>
</feature>
<sequence length="640" mass="71578">MNADTQTATKEYTDEASKPTTLREAWRLNLRALGLYWRYRPGWFAAITISALFDAAFPYATIWLSARLIDELAGARDLDRLRMWVLLTLAVGLALGLASAAAKHWANAENGVIEPAGYQTIPDKLLTMDYPLVDDAHTSDATARIQQTDHFTGRGQRTALWIYQTSMPAVFRVFGGIGLSVTLFTTPVPDSAGAGWLTALNSPWLGAVAIGLIVAIVLASTLLAERGERYWDVLDKEGRFGNRVFRFFSYLYQDAKRALDLRIYRQYEEVALPFQKANEPWDLNGPFGRVLYRRMAPLLGAGAACASLITGVAYTYVCLKALGGAFGVGAVTQYVGAITTMFAGVSKLFEMGVQVKANGPFLRRLFDFLDTPNTMYQGSLTTEKRTDRQYDVEFRDVSFRYPGAPTGTWALRHVNLRFRIGGRLAVVGENGSGKTTFIKLLARLYDPTEGRILLNGIDIRKYRYDEYMRLFSVVFQDFRLLALPLDQNVAASAHYDPALVRDCLERADLADRITDLPEGLNTPLYRELDEHGVDVSGGEAQKIAIARALYRDAPFIVLDEPTAALDPVAEAAIYARFDRIATDRTAVYISHRLSSCRFCDEIAVFDRGRIVQTGTHDELVRETAGKYRQLWQAQAQYYRK</sequence>
<dbReference type="PROSITE" id="PS00211">
    <property type="entry name" value="ABC_TRANSPORTER_1"/>
    <property type="match status" value="1"/>
</dbReference>
<dbReference type="PROSITE" id="PS50893">
    <property type="entry name" value="ABC_TRANSPORTER_2"/>
    <property type="match status" value="1"/>
</dbReference>
<evidence type="ECO:0000256" key="1">
    <source>
        <dbReference type="ARBA" id="ARBA00004651"/>
    </source>
</evidence>
<dbReference type="SMART" id="SM00382">
    <property type="entry name" value="AAA"/>
    <property type="match status" value="1"/>
</dbReference>
<reference evidence="11 12" key="1">
    <citation type="journal article" date="2019" name="Syst. Appl. Microbiol.">
        <title>Characterization of Bifidobacterium species in feaces of the Egyptian fruit bat: Description of B. vespertilionis sp. nov. and B. rousetti sp. nov.</title>
        <authorList>
            <person name="Modesto M."/>
            <person name="Satti M."/>
            <person name="Watanabe K."/>
            <person name="Puglisi E."/>
            <person name="Morelli L."/>
            <person name="Huang C.-H."/>
            <person name="Liou J.-S."/>
            <person name="Miyashita M."/>
            <person name="Tamura T."/>
            <person name="Saito S."/>
            <person name="Mori K."/>
            <person name="Huang L."/>
            <person name="Sciavilla P."/>
            <person name="Sandri C."/>
            <person name="Spiezio C."/>
            <person name="Vitali F."/>
            <person name="Cavalieri D."/>
            <person name="Perpetuini G."/>
            <person name="Tofalo R."/>
            <person name="Bonetti A."/>
            <person name="Arita M."/>
            <person name="Mattarelli P."/>
        </authorList>
    </citation>
    <scope>NUCLEOTIDE SEQUENCE [LARGE SCALE GENOMIC DNA]</scope>
    <source>
        <strain evidence="9 12">RST16</strain>
        <strain evidence="10 11">RST8</strain>
    </source>
</reference>
<evidence type="ECO:0000256" key="3">
    <source>
        <dbReference type="ARBA" id="ARBA00022741"/>
    </source>
</evidence>
<feature type="transmembrane region" description="Helical" evidence="7">
    <location>
        <begin position="323"/>
        <end position="345"/>
    </location>
</feature>
<dbReference type="InterPro" id="IPR036640">
    <property type="entry name" value="ABC1_TM_sf"/>
</dbReference>
<dbReference type="Pfam" id="PF00005">
    <property type="entry name" value="ABC_tran"/>
    <property type="match status" value="1"/>
</dbReference>
<dbReference type="InterPro" id="IPR027417">
    <property type="entry name" value="P-loop_NTPase"/>
</dbReference>
<evidence type="ECO:0000256" key="7">
    <source>
        <dbReference type="SAM" id="Phobius"/>
    </source>
</evidence>
<proteinExistence type="predicted"/>
<dbReference type="InterPro" id="IPR003439">
    <property type="entry name" value="ABC_transporter-like_ATP-bd"/>
</dbReference>
<feature type="domain" description="ABC transporter" evidence="8">
    <location>
        <begin position="392"/>
        <end position="632"/>
    </location>
</feature>
<keyword evidence="3" id="KW-0547">Nucleotide-binding</keyword>
<keyword evidence="2 7" id="KW-0812">Transmembrane</keyword>
<dbReference type="SUPFAM" id="SSF90123">
    <property type="entry name" value="ABC transporter transmembrane region"/>
    <property type="match status" value="1"/>
</dbReference>
<accession>A0A5J5DVX1</accession>
<dbReference type="GO" id="GO:0005524">
    <property type="term" value="F:ATP binding"/>
    <property type="evidence" value="ECO:0007669"/>
    <property type="project" value="UniProtKB-KW"/>
</dbReference>
<dbReference type="GO" id="GO:0015421">
    <property type="term" value="F:ABC-type oligopeptide transporter activity"/>
    <property type="evidence" value="ECO:0007669"/>
    <property type="project" value="TreeGrafter"/>
</dbReference>
<feature type="transmembrane region" description="Helical" evidence="7">
    <location>
        <begin position="43"/>
        <end position="64"/>
    </location>
</feature>
<dbReference type="InterPro" id="IPR003593">
    <property type="entry name" value="AAA+_ATPase"/>
</dbReference>
<evidence type="ECO:0000256" key="6">
    <source>
        <dbReference type="ARBA" id="ARBA00023136"/>
    </source>
</evidence>
<gene>
    <name evidence="10" type="ORF">EM848_09085</name>
    <name evidence="9" type="ORF">EMO90_06340</name>
</gene>
<keyword evidence="5 7" id="KW-1133">Transmembrane helix</keyword>
<evidence type="ECO:0000256" key="4">
    <source>
        <dbReference type="ARBA" id="ARBA00022840"/>
    </source>
</evidence>
<name>A0A5J5DVX1_9BIFI</name>
<dbReference type="InterPro" id="IPR017871">
    <property type="entry name" value="ABC_transporter-like_CS"/>
</dbReference>
<evidence type="ECO:0000259" key="8">
    <source>
        <dbReference type="PROSITE" id="PS50893"/>
    </source>
</evidence>
<feature type="transmembrane region" description="Helical" evidence="7">
    <location>
        <begin position="298"/>
        <end position="317"/>
    </location>
</feature>
<feature type="transmembrane region" description="Helical" evidence="7">
    <location>
        <begin position="204"/>
        <end position="224"/>
    </location>
</feature>
<evidence type="ECO:0000256" key="5">
    <source>
        <dbReference type="ARBA" id="ARBA00022989"/>
    </source>
</evidence>
<keyword evidence="6 7" id="KW-0472">Membrane</keyword>
<dbReference type="InterPro" id="IPR039421">
    <property type="entry name" value="Type_1_exporter"/>
</dbReference>
<evidence type="ECO:0000313" key="11">
    <source>
        <dbReference type="Proteomes" id="UP000345527"/>
    </source>
</evidence>
<dbReference type="PANTHER" id="PTHR43394:SF1">
    <property type="entry name" value="ATP-BINDING CASSETTE SUB-FAMILY B MEMBER 10, MITOCHONDRIAL"/>
    <property type="match status" value="1"/>
</dbReference>
<dbReference type="GO" id="GO:0005886">
    <property type="term" value="C:plasma membrane"/>
    <property type="evidence" value="ECO:0007669"/>
    <property type="project" value="UniProtKB-SubCell"/>
</dbReference>
<dbReference type="Gene3D" id="1.20.1560.10">
    <property type="entry name" value="ABC transporter type 1, transmembrane domain"/>
    <property type="match status" value="1"/>
</dbReference>
<dbReference type="Gene3D" id="3.40.50.300">
    <property type="entry name" value="P-loop containing nucleotide triphosphate hydrolases"/>
    <property type="match status" value="1"/>
</dbReference>
<dbReference type="Proteomes" id="UP000374630">
    <property type="component" value="Unassembled WGS sequence"/>
</dbReference>
<comment type="caution">
    <text evidence="10">The sequence shown here is derived from an EMBL/GenBank/DDBJ whole genome shotgun (WGS) entry which is preliminary data.</text>
</comment>
<evidence type="ECO:0000256" key="2">
    <source>
        <dbReference type="ARBA" id="ARBA00022692"/>
    </source>
</evidence>
<dbReference type="Proteomes" id="UP000345527">
    <property type="component" value="Unassembled WGS sequence"/>
</dbReference>
<dbReference type="EMBL" id="RZNZ01000007">
    <property type="protein sequence ID" value="KAA8820792.1"/>
    <property type="molecule type" value="Genomic_DNA"/>
</dbReference>
<organism evidence="10 11">
    <name type="scientific">Bifidobacterium vespertilionis</name>
    <dbReference type="NCBI Taxonomy" id="2562524"/>
    <lineage>
        <taxon>Bacteria</taxon>
        <taxon>Bacillati</taxon>
        <taxon>Actinomycetota</taxon>
        <taxon>Actinomycetes</taxon>
        <taxon>Bifidobacteriales</taxon>
        <taxon>Bifidobacteriaceae</taxon>
        <taxon>Bifidobacterium</taxon>
    </lineage>
</organism>
<dbReference type="PANTHER" id="PTHR43394">
    <property type="entry name" value="ATP-DEPENDENT PERMEASE MDL1, MITOCHONDRIAL"/>
    <property type="match status" value="1"/>
</dbReference>
<protein>
    <submittedName>
        <fullName evidence="10">ABC transporter ATP-binding protein</fullName>
    </submittedName>
</protein>
<dbReference type="RefSeq" id="WP_150354614.1">
    <property type="nucleotide sequence ID" value="NZ_RZNZ01000007.1"/>
</dbReference>
<keyword evidence="4 10" id="KW-0067">ATP-binding</keyword>
<dbReference type="AlphaFoldDB" id="A0A5J5DVX1"/>
<evidence type="ECO:0000313" key="10">
    <source>
        <dbReference type="EMBL" id="KAA8822261.1"/>
    </source>
</evidence>
<evidence type="ECO:0000313" key="12">
    <source>
        <dbReference type="Proteomes" id="UP000374630"/>
    </source>
</evidence>
<dbReference type="SUPFAM" id="SSF52540">
    <property type="entry name" value="P-loop containing nucleoside triphosphate hydrolases"/>
    <property type="match status" value="1"/>
</dbReference>